<protein>
    <recommendedName>
        <fullName evidence="6">C3H1-type domain-containing protein</fullName>
    </recommendedName>
</protein>
<keyword evidence="2 4" id="KW-0863">Zinc-finger</keyword>
<feature type="compositionally biased region" description="Acidic residues" evidence="5">
    <location>
        <begin position="13"/>
        <end position="23"/>
    </location>
</feature>
<feature type="compositionally biased region" description="Low complexity" evidence="5">
    <location>
        <begin position="71"/>
        <end position="89"/>
    </location>
</feature>
<evidence type="ECO:0000256" key="3">
    <source>
        <dbReference type="ARBA" id="ARBA00022833"/>
    </source>
</evidence>
<evidence type="ECO:0000259" key="6">
    <source>
        <dbReference type="PROSITE" id="PS50103"/>
    </source>
</evidence>
<proteinExistence type="predicted"/>
<feature type="compositionally biased region" description="Low complexity" evidence="5">
    <location>
        <begin position="49"/>
        <end position="58"/>
    </location>
</feature>
<accession>A0A3B4YZL6</accession>
<keyword evidence="1 4" id="KW-0479">Metal-binding</keyword>
<feature type="zinc finger region" description="C3H1-type" evidence="4">
    <location>
        <begin position="151"/>
        <end position="179"/>
    </location>
</feature>
<organism evidence="7">
    <name type="scientific">Stegastes partitus</name>
    <name type="common">bicolor damselfish</name>
    <dbReference type="NCBI Taxonomy" id="144197"/>
    <lineage>
        <taxon>Eukaryota</taxon>
        <taxon>Metazoa</taxon>
        <taxon>Chordata</taxon>
        <taxon>Craniata</taxon>
        <taxon>Vertebrata</taxon>
        <taxon>Euteleostomi</taxon>
        <taxon>Actinopterygii</taxon>
        <taxon>Neopterygii</taxon>
        <taxon>Teleostei</taxon>
        <taxon>Neoteleostei</taxon>
        <taxon>Acanthomorphata</taxon>
        <taxon>Ovalentaria</taxon>
        <taxon>Pomacentridae</taxon>
        <taxon>Stegastes</taxon>
    </lineage>
</organism>
<dbReference type="OrthoDB" id="336321at2759"/>
<sequence>MNSLVGYGVSSDSESDGGVEDGNDAAAGSAEQVGKEAAAVKKTRNFLLESGSASSESGSESEPEDEDREFSSSSSSPAPHPQASASSAACQPTLPTASLSCLTSNKLPSPPLNACSDSSVFANPFKAQADQKLSALQKHVPLTMQAKPSQIGGKRMCVSYRKDGRCRFGIKCKFAHDSDLQTPVTPGDCHPPASEEASDQAVGSSCSGGSQKEAKEEESEGQQVKKRRVGLSNTLIPPKRAMKQYAMQRDRERINMS</sequence>
<feature type="domain" description="C3H1-type" evidence="6">
    <location>
        <begin position="151"/>
        <end position="179"/>
    </location>
</feature>
<reference evidence="7" key="1">
    <citation type="submission" date="2023-09" db="UniProtKB">
        <authorList>
            <consortium name="Ensembl"/>
        </authorList>
    </citation>
    <scope>IDENTIFICATION</scope>
</reference>
<evidence type="ECO:0000256" key="1">
    <source>
        <dbReference type="ARBA" id="ARBA00022723"/>
    </source>
</evidence>
<name>A0A3B4YZL6_9TELE</name>
<keyword evidence="3 4" id="KW-0862">Zinc</keyword>
<dbReference type="GeneID" id="103360481"/>
<dbReference type="Gene3D" id="4.10.1000.10">
    <property type="entry name" value="Zinc finger, CCCH-type"/>
    <property type="match status" value="1"/>
</dbReference>
<feature type="region of interest" description="Disordered" evidence="5">
    <location>
        <begin position="1"/>
        <end position="90"/>
    </location>
</feature>
<dbReference type="GeneTree" id="ENSGT00520000058756"/>
<dbReference type="GO" id="GO:0008270">
    <property type="term" value="F:zinc ion binding"/>
    <property type="evidence" value="ECO:0007669"/>
    <property type="project" value="UniProtKB-KW"/>
</dbReference>
<dbReference type="RefSeq" id="XP_008284469.1">
    <property type="nucleotide sequence ID" value="XM_008286247.1"/>
</dbReference>
<dbReference type="InterPro" id="IPR000571">
    <property type="entry name" value="Znf_CCCH"/>
</dbReference>
<reference evidence="9" key="2">
    <citation type="submission" date="2025-04" db="UniProtKB">
        <authorList>
            <consortium name="RefSeq"/>
        </authorList>
    </citation>
    <scope>IDENTIFICATION</scope>
</reference>
<dbReference type="InterPro" id="IPR036855">
    <property type="entry name" value="Znf_CCCH_sf"/>
</dbReference>
<dbReference type="SUPFAM" id="SSF90229">
    <property type="entry name" value="CCCH zinc finger"/>
    <property type="match status" value="1"/>
</dbReference>
<dbReference type="InterPro" id="IPR041367">
    <property type="entry name" value="Znf-CCCH_4"/>
</dbReference>
<gene>
    <name evidence="9" type="primary">LOC103360481</name>
</gene>
<evidence type="ECO:0000256" key="2">
    <source>
        <dbReference type="ARBA" id="ARBA00022771"/>
    </source>
</evidence>
<dbReference type="Proteomes" id="UP000694891">
    <property type="component" value="Unplaced"/>
</dbReference>
<dbReference type="Pfam" id="PF18044">
    <property type="entry name" value="zf-CCCH_4"/>
    <property type="match status" value="1"/>
</dbReference>
<dbReference type="Ensembl" id="ENSSPAT00000001807.1">
    <property type="protein sequence ID" value="ENSSPAP00000001775.1"/>
    <property type="gene ID" value="ENSSPAG00000001375.1"/>
</dbReference>
<dbReference type="PROSITE" id="PS50103">
    <property type="entry name" value="ZF_C3H1"/>
    <property type="match status" value="1"/>
</dbReference>
<dbReference type="AlphaFoldDB" id="A0A3B4YZL6"/>
<evidence type="ECO:0000256" key="4">
    <source>
        <dbReference type="PROSITE-ProRule" id="PRU00723"/>
    </source>
</evidence>
<feature type="region of interest" description="Disordered" evidence="5">
    <location>
        <begin position="181"/>
        <end position="257"/>
    </location>
</feature>
<evidence type="ECO:0000313" key="9">
    <source>
        <dbReference type="RefSeq" id="XP_008284469.1"/>
    </source>
</evidence>
<evidence type="ECO:0000313" key="8">
    <source>
        <dbReference type="Proteomes" id="UP000694891"/>
    </source>
</evidence>
<evidence type="ECO:0000256" key="5">
    <source>
        <dbReference type="SAM" id="MobiDB-lite"/>
    </source>
</evidence>
<keyword evidence="8" id="KW-1185">Reference proteome</keyword>
<feature type="compositionally biased region" description="Polar residues" evidence="5">
    <location>
        <begin position="201"/>
        <end position="210"/>
    </location>
</feature>
<feature type="compositionally biased region" description="Basic and acidic residues" evidence="5">
    <location>
        <begin position="248"/>
        <end position="257"/>
    </location>
</feature>
<feature type="compositionally biased region" description="Acidic residues" evidence="5">
    <location>
        <begin position="59"/>
        <end position="68"/>
    </location>
</feature>
<dbReference type="STRING" id="144197.ENSSPAP00000001775"/>
<evidence type="ECO:0000313" key="7">
    <source>
        <dbReference type="Ensembl" id="ENSSPAP00000001775.1"/>
    </source>
</evidence>